<comment type="similarity">
    <text evidence="1 5">Belongs to the pyridoxamine 5'-phosphate oxidase family.</text>
</comment>
<evidence type="ECO:0000259" key="7">
    <source>
        <dbReference type="Pfam" id="PF01814"/>
    </source>
</evidence>
<feature type="binding site" evidence="5">
    <location>
        <position position="383"/>
    </location>
    <ligand>
        <name>FMN</name>
        <dbReference type="ChEBI" id="CHEBI:58210"/>
    </ligand>
</feature>
<feature type="domain" description="Pyridoxamine 5'-phosphate oxidase N-terminal" evidence="6">
    <location>
        <begin position="232"/>
        <end position="356"/>
    </location>
</feature>
<feature type="binding site" evidence="5">
    <location>
        <position position="304"/>
    </location>
    <ligand>
        <name>FMN</name>
        <dbReference type="ChEBI" id="CHEBI:58210"/>
    </ligand>
</feature>
<dbReference type="PANTHER" id="PTHR10851">
    <property type="entry name" value="PYRIDOXINE-5-PHOSPHATE OXIDASE"/>
    <property type="match status" value="1"/>
</dbReference>
<dbReference type="Pfam" id="PF01814">
    <property type="entry name" value="Hemerythrin"/>
    <property type="match status" value="1"/>
</dbReference>
<comment type="catalytic activity">
    <reaction evidence="5">
        <text>pyridoxine 5'-phosphate + O2 = pyridoxal 5'-phosphate + H2O2</text>
        <dbReference type="Rhea" id="RHEA:15149"/>
        <dbReference type="ChEBI" id="CHEBI:15379"/>
        <dbReference type="ChEBI" id="CHEBI:16240"/>
        <dbReference type="ChEBI" id="CHEBI:58589"/>
        <dbReference type="ChEBI" id="CHEBI:597326"/>
        <dbReference type="EC" id="1.4.3.5"/>
    </reaction>
</comment>
<name>A0A6A7N9R4_9BURK</name>
<feature type="binding site" evidence="5">
    <location>
        <position position="282"/>
    </location>
    <ligand>
        <name>FMN</name>
        <dbReference type="ChEBI" id="CHEBI:58210"/>
    </ligand>
</feature>
<keyword evidence="10" id="KW-1185">Reference proteome</keyword>
<evidence type="ECO:0000256" key="2">
    <source>
        <dbReference type="ARBA" id="ARBA00022630"/>
    </source>
</evidence>
<keyword evidence="2 5" id="KW-0285">Flavoprotein</keyword>
<sequence length="411" mass="46156">MSLTLHDTAPDFSQPIAVLKHCHDKIRKQLDTLHKLLAHLPKHGADAEAQKAAQAVQKYFNNAAHLHHEDEEQNLVPMLQATARDADAALLAELVPGILADHQQMDQDWHIINSQLDQIANGQGTALSAEQVQRFCDAYAAHMVIEESNIAPMAKRLFSPEQMAQLGSAMQVRRGITPALPHSQVPEQQQVAVANTVADGVVLADLRLDYGRASLTEHDVLDDPIAQFGKWFEEAMRARVNEPNAMSVATVDAEGKPSSRIVLIKQYDARGFTWYTNYESQKGRQLGDNPHAALLFFWSELERQVRIEGKVVKTSAEESDKYFYSRPVKSQIAAIASQQSARIASREQMEANYDAAAAVGGEHPVRPEYWGGYRLEPVRIEFWQGRRSRFHDRIVYVKQADGSWIKERLQP</sequence>
<comment type="pathway">
    <text evidence="5">Cofactor metabolism; pyridoxal 5'-phosphate salvage; pyridoxal 5'-phosphate from pyridoxine 5'-phosphate: step 1/1.</text>
</comment>
<dbReference type="Gene3D" id="1.20.120.520">
    <property type="entry name" value="nmb1532 protein domain like"/>
    <property type="match status" value="1"/>
</dbReference>
<dbReference type="CDD" id="cd12108">
    <property type="entry name" value="Hr-like"/>
    <property type="match status" value="1"/>
</dbReference>
<reference evidence="9 10" key="1">
    <citation type="submission" date="2019-10" db="EMBL/GenBank/DDBJ databases">
        <title>Two novel species isolated from a subtropical stream in China.</title>
        <authorList>
            <person name="Lu H."/>
        </authorList>
    </citation>
    <scope>NUCLEOTIDE SEQUENCE [LARGE SCALE GENOMIC DNA]</scope>
    <source>
        <strain evidence="9 10">FT29W</strain>
    </source>
</reference>
<evidence type="ECO:0000313" key="9">
    <source>
        <dbReference type="EMBL" id="MQA41829.1"/>
    </source>
</evidence>
<comment type="catalytic activity">
    <reaction evidence="5">
        <text>pyridoxamine 5'-phosphate + O2 + H2O = pyridoxal 5'-phosphate + H2O2 + NH4(+)</text>
        <dbReference type="Rhea" id="RHEA:15817"/>
        <dbReference type="ChEBI" id="CHEBI:15377"/>
        <dbReference type="ChEBI" id="CHEBI:15379"/>
        <dbReference type="ChEBI" id="CHEBI:16240"/>
        <dbReference type="ChEBI" id="CHEBI:28938"/>
        <dbReference type="ChEBI" id="CHEBI:58451"/>
        <dbReference type="ChEBI" id="CHEBI:597326"/>
        <dbReference type="EC" id="1.4.3.5"/>
    </reaction>
</comment>
<dbReference type="NCBIfam" id="NF004231">
    <property type="entry name" value="PRK05679.1"/>
    <property type="match status" value="1"/>
</dbReference>
<dbReference type="GO" id="GO:0010181">
    <property type="term" value="F:FMN binding"/>
    <property type="evidence" value="ECO:0007669"/>
    <property type="project" value="UniProtKB-UniRule"/>
</dbReference>
<dbReference type="UniPathway" id="UPA01068">
    <property type="reaction ID" value="UER00304"/>
</dbReference>
<comment type="cofactor">
    <cofactor evidence="5">
        <name>FMN</name>
        <dbReference type="ChEBI" id="CHEBI:58210"/>
    </cofactor>
    <text evidence="5">Binds 1 FMN per subunit.</text>
</comment>
<dbReference type="PANTHER" id="PTHR10851:SF0">
    <property type="entry name" value="PYRIDOXINE-5'-PHOSPHATE OXIDASE"/>
    <property type="match status" value="1"/>
</dbReference>
<feature type="domain" description="Pyridoxine 5'-phosphate oxidase dimerisation C-terminal" evidence="8">
    <location>
        <begin position="370"/>
        <end position="411"/>
    </location>
</feature>
<dbReference type="GO" id="GO:0008615">
    <property type="term" value="P:pyridoxine biosynthetic process"/>
    <property type="evidence" value="ECO:0007669"/>
    <property type="project" value="UniProtKB-UniRule"/>
</dbReference>
<evidence type="ECO:0000256" key="3">
    <source>
        <dbReference type="ARBA" id="ARBA00022643"/>
    </source>
</evidence>
<comment type="pathway">
    <text evidence="5">Cofactor metabolism; pyridoxal 5'-phosphate salvage; pyridoxal 5'-phosphate from pyridoxamine 5'-phosphate: step 1/1.</text>
</comment>
<organism evidence="9 10">
    <name type="scientific">Rugamonas aquatica</name>
    <dbReference type="NCBI Taxonomy" id="2743357"/>
    <lineage>
        <taxon>Bacteria</taxon>
        <taxon>Pseudomonadati</taxon>
        <taxon>Pseudomonadota</taxon>
        <taxon>Betaproteobacteria</taxon>
        <taxon>Burkholderiales</taxon>
        <taxon>Oxalobacteraceae</taxon>
        <taxon>Telluria group</taxon>
        <taxon>Rugamonas</taxon>
    </lineage>
</organism>
<dbReference type="Pfam" id="PF01243">
    <property type="entry name" value="PNPOx_N"/>
    <property type="match status" value="1"/>
</dbReference>
<keyword evidence="3 5" id="KW-0288">FMN</keyword>
<feature type="binding site" evidence="5">
    <location>
        <begin position="389"/>
        <end position="391"/>
    </location>
    <ligand>
        <name>substrate</name>
    </ligand>
</feature>
<feature type="domain" description="Hemerythrin-like" evidence="7">
    <location>
        <begin position="15"/>
        <end position="154"/>
    </location>
</feature>
<keyword evidence="5" id="KW-0664">Pyridoxine biosynthesis</keyword>
<proteinExistence type="inferred from homology"/>
<dbReference type="Proteomes" id="UP000440498">
    <property type="component" value="Unassembled WGS sequence"/>
</dbReference>
<dbReference type="NCBIfam" id="TIGR00558">
    <property type="entry name" value="pdxH"/>
    <property type="match status" value="1"/>
</dbReference>
<comment type="caution">
    <text evidence="9">The sequence shown here is derived from an EMBL/GenBank/DDBJ whole genome shotgun (WGS) entry which is preliminary data.</text>
</comment>
<evidence type="ECO:0000259" key="8">
    <source>
        <dbReference type="Pfam" id="PF10590"/>
    </source>
</evidence>
<comment type="caution">
    <text evidence="5">Lacks conserved residue(s) required for the propagation of feature annotation.</text>
</comment>
<dbReference type="GO" id="GO:0004733">
    <property type="term" value="F:pyridoxamine phosphate oxidase activity"/>
    <property type="evidence" value="ECO:0007669"/>
    <property type="project" value="UniProtKB-UniRule"/>
</dbReference>
<dbReference type="RefSeq" id="WP_152841021.1">
    <property type="nucleotide sequence ID" value="NZ_WHUG01000016.1"/>
</dbReference>
<feature type="binding site" evidence="5">
    <location>
        <position position="322"/>
    </location>
    <ligand>
        <name>substrate</name>
    </ligand>
</feature>
<comment type="function">
    <text evidence="5">Catalyzes the oxidation of either pyridoxine 5'-phosphate (PNP) or pyridoxamine 5'-phosphate (PMP) into pyridoxal 5'-phosphate (PLP).</text>
</comment>
<dbReference type="AlphaFoldDB" id="A0A6A7N9R4"/>
<dbReference type="SUPFAM" id="SSF50475">
    <property type="entry name" value="FMN-binding split barrel"/>
    <property type="match status" value="1"/>
</dbReference>
<feature type="binding site" evidence="5">
    <location>
        <position position="393"/>
    </location>
    <ligand>
        <name>FMN</name>
        <dbReference type="ChEBI" id="CHEBI:58210"/>
    </ligand>
</feature>
<feature type="binding site" evidence="5">
    <location>
        <position position="265"/>
    </location>
    <ligand>
        <name>substrate</name>
    </ligand>
</feature>
<dbReference type="InterPro" id="IPR011576">
    <property type="entry name" value="Pyridox_Oxase_N"/>
</dbReference>
<keyword evidence="4 5" id="KW-0560">Oxidoreductase</keyword>
<dbReference type="EC" id="1.4.3.5" evidence="5"/>
<dbReference type="InterPro" id="IPR012349">
    <property type="entry name" value="Split_barrel_FMN-bd"/>
</dbReference>
<feature type="binding site" evidence="5">
    <location>
        <begin position="275"/>
        <end position="276"/>
    </location>
    <ligand>
        <name>FMN</name>
        <dbReference type="ChEBI" id="CHEBI:58210"/>
    </ligand>
</feature>
<comment type="subunit">
    <text evidence="5">Homodimer.</text>
</comment>
<dbReference type="HAMAP" id="MF_01629">
    <property type="entry name" value="PdxH"/>
    <property type="match status" value="1"/>
</dbReference>
<feature type="binding site" evidence="5">
    <location>
        <position position="330"/>
    </location>
    <ligand>
        <name>substrate</name>
    </ligand>
</feature>
<protein>
    <recommendedName>
        <fullName evidence="5">Pyridoxine/pyridoxamine 5'-phosphate oxidase</fullName>
        <ecNumber evidence="5">1.4.3.5</ecNumber>
    </recommendedName>
    <alternativeName>
        <fullName evidence="5">PNP/PMP oxidase</fullName>
        <shortName evidence="5">PNPOx</shortName>
    </alternativeName>
    <alternativeName>
        <fullName evidence="5">Pyridoxal 5'-phosphate synthase</fullName>
    </alternativeName>
</protein>
<evidence type="ECO:0000256" key="1">
    <source>
        <dbReference type="ARBA" id="ARBA00007301"/>
    </source>
</evidence>
<dbReference type="EMBL" id="WHUG01000016">
    <property type="protein sequence ID" value="MQA41829.1"/>
    <property type="molecule type" value="Genomic_DNA"/>
</dbReference>
<evidence type="ECO:0000313" key="10">
    <source>
        <dbReference type="Proteomes" id="UP000440498"/>
    </source>
</evidence>
<dbReference type="InterPro" id="IPR019576">
    <property type="entry name" value="Pyridoxamine_oxidase_dimer_C"/>
</dbReference>
<gene>
    <name evidence="5 9" type="primary">pdxH</name>
    <name evidence="9" type="ORF">GEV02_27145</name>
</gene>
<dbReference type="InterPro" id="IPR012312">
    <property type="entry name" value="Hemerythrin-like"/>
</dbReference>
<feature type="binding site" evidence="5">
    <location>
        <begin position="260"/>
        <end position="265"/>
    </location>
    <ligand>
        <name>FMN</name>
        <dbReference type="ChEBI" id="CHEBI:58210"/>
    </ligand>
</feature>
<feature type="binding site" evidence="5">
    <location>
        <position position="326"/>
    </location>
    <ligand>
        <name>substrate</name>
    </ligand>
</feature>
<dbReference type="Pfam" id="PF10590">
    <property type="entry name" value="PNP_phzG_C"/>
    <property type="match status" value="1"/>
</dbReference>
<evidence type="ECO:0000256" key="5">
    <source>
        <dbReference type="HAMAP-Rule" id="MF_01629"/>
    </source>
</evidence>
<evidence type="ECO:0000256" key="4">
    <source>
        <dbReference type="ARBA" id="ARBA00023002"/>
    </source>
</evidence>
<accession>A0A6A7N9R4</accession>
<evidence type="ECO:0000259" key="6">
    <source>
        <dbReference type="Pfam" id="PF01243"/>
    </source>
</evidence>
<dbReference type="Gene3D" id="2.30.110.10">
    <property type="entry name" value="Electron Transport, Fmn-binding Protein, Chain A"/>
    <property type="match status" value="1"/>
</dbReference>
<dbReference type="InterPro" id="IPR000659">
    <property type="entry name" value="Pyridox_Oxase"/>
</dbReference>
<feature type="binding site" evidence="5">
    <location>
        <begin position="339"/>
        <end position="340"/>
    </location>
    <ligand>
        <name>FMN</name>
        <dbReference type="ChEBI" id="CHEBI:58210"/>
    </ligand>
</feature>